<dbReference type="FunFam" id="1.25.40.10:FF:001529">
    <property type="entry name" value="Pentatricopeptide repeat-containing protein"/>
    <property type="match status" value="1"/>
</dbReference>
<dbReference type="Pfam" id="PF14432">
    <property type="entry name" value="DYW_deaminase"/>
    <property type="match status" value="1"/>
</dbReference>
<accession>A0A438F6Y6</accession>
<sequence>MVKPLNQNLIFRVPSTCISRQNKLSHFHTKTQLIQRLQDCNDITSVSFSHTNVLKSGFLNDTFTTNHLINSYVRIRRTNDASQLFEEMREPNVISFTSLMAGFIKVGRPKSALLIFCKMLESWVLPNAFTFATVVNACSMLADLRTGQKIHSHVETFGVQCNLVVCSSLIDMYGKCNNVDDARRVFDGMDYRNVVSWTSMITAYGQNALGECALQLFREFNGLPLSSPNHFMLASVINACASLGRLVSGKVAHAAVIRRGHESNDVVASALVDMYAKCGCIGYSDKVFRRIPDPSVIPYTSMIVGAAKYGLGKFSLDIFKEMLDRRIKPNDVTFVGVLHACSHSGLVDDGLEYLHSMHKKHGVVPDTKHYTCVVDMLGRTGRLDEAHQLAKSIQVEPDQGALLWGTLLSASRLYGRVDIAVEASKWLIESNQQVAAAYVTMSNTYAMAGKWENVHSIRYEMKHYGVYKEPGCSWVEIRDSAYVFYAGDVSLCARGSEVASLLRELERRMKERGYVGGSRGLVSIDVEEEAKEEIVGLHSERLALAFGLISIPKGVTIRVMKNLRMCRDCHEAFKLISEIVERDFVVRDVNRFHHLKMVLALAGISGDGHPLSLSLS</sequence>
<dbReference type="EMBL" id="QGNW01001108">
    <property type="protein sequence ID" value="RVW55723.1"/>
    <property type="molecule type" value="Genomic_DNA"/>
</dbReference>
<comment type="similarity">
    <text evidence="1">Belongs to the PPR family. PCMP-H subfamily.</text>
</comment>
<dbReference type="GO" id="GO:0009451">
    <property type="term" value="P:RNA modification"/>
    <property type="evidence" value="ECO:0007669"/>
    <property type="project" value="InterPro"/>
</dbReference>
<dbReference type="InterPro" id="IPR046960">
    <property type="entry name" value="PPR_At4g14850-like_plant"/>
</dbReference>
<dbReference type="Pfam" id="PF01535">
    <property type="entry name" value="PPR"/>
    <property type="match status" value="4"/>
</dbReference>
<evidence type="ECO:0000313" key="6">
    <source>
        <dbReference type="Proteomes" id="UP000288805"/>
    </source>
</evidence>
<dbReference type="GO" id="GO:0003723">
    <property type="term" value="F:RNA binding"/>
    <property type="evidence" value="ECO:0007669"/>
    <property type="project" value="InterPro"/>
</dbReference>
<reference evidence="5 6" key="1">
    <citation type="journal article" date="2018" name="PLoS Genet.">
        <title>Population sequencing reveals clonal diversity and ancestral inbreeding in the grapevine cultivar Chardonnay.</title>
        <authorList>
            <person name="Roach M.J."/>
            <person name="Johnson D.L."/>
            <person name="Bohlmann J."/>
            <person name="van Vuuren H.J."/>
            <person name="Jones S.J."/>
            <person name="Pretorius I.S."/>
            <person name="Schmidt S.A."/>
            <person name="Borneman A.R."/>
        </authorList>
    </citation>
    <scope>NUCLEOTIDE SEQUENCE [LARGE SCALE GENOMIC DNA]</scope>
    <source>
        <strain evidence="6">cv. Chardonnay</strain>
        <tissue evidence="5">Leaf</tissue>
    </source>
</reference>
<feature type="repeat" description="PPR" evidence="3">
    <location>
        <begin position="295"/>
        <end position="329"/>
    </location>
</feature>
<proteinExistence type="inferred from homology"/>
<dbReference type="PANTHER" id="PTHR47926">
    <property type="entry name" value="PENTATRICOPEPTIDE REPEAT-CONTAINING PROTEIN"/>
    <property type="match status" value="1"/>
</dbReference>
<dbReference type="Proteomes" id="UP000288805">
    <property type="component" value="Unassembled WGS sequence"/>
</dbReference>
<name>A0A438F6Y6_VITVI</name>
<protein>
    <submittedName>
        <fullName evidence="5">Pentatricopeptide repeat-containing protein</fullName>
    </submittedName>
</protein>
<dbReference type="InterPro" id="IPR011990">
    <property type="entry name" value="TPR-like_helical_dom_sf"/>
</dbReference>
<dbReference type="InterPro" id="IPR046848">
    <property type="entry name" value="E_motif"/>
</dbReference>
<dbReference type="Pfam" id="PF20431">
    <property type="entry name" value="E_motif"/>
    <property type="match status" value="1"/>
</dbReference>
<evidence type="ECO:0000313" key="5">
    <source>
        <dbReference type="EMBL" id="RVW55723.1"/>
    </source>
</evidence>
<dbReference type="Gene3D" id="1.25.40.10">
    <property type="entry name" value="Tetratricopeptide repeat domain"/>
    <property type="match status" value="3"/>
</dbReference>
<dbReference type="InterPro" id="IPR002885">
    <property type="entry name" value="PPR_rpt"/>
</dbReference>
<evidence type="ECO:0000256" key="1">
    <source>
        <dbReference type="ARBA" id="ARBA00006643"/>
    </source>
</evidence>
<dbReference type="Pfam" id="PF13041">
    <property type="entry name" value="PPR_2"/>
    <property type="match status" value="1"/>
</dbReference>
<dbReference type="PROSITE" id="PS51375">
    <property type="entry name" value="PPR"/>
    <property type="match status" value="3"/>
</dbReference>
<evidence type="ECO:0000259" key="4">
    <source>
        <dbReference type="Pfam" id="PF14432"/>
    </source>
</evidence>
<comment type="caution">
    <text evidence="5">The sequence shown here is derived from an EMBL/GenBank/DDBJ whole genome shotgun (WGS) entry which is preliminary data.</text>
</comment>
<dbReference type="NCBIfam" id="TIGR00756">
    <property type="entry name" value="PPR"/>
    <property type="match status" value="5"/>
</dbReference>
<dbReference type="GO" id="GO:0008270">
    <property type="term" value="F:zinc ion binding"/>
    <property type="evidence" value="ECO:0007669"/>
    <property type="project" value="InterPro"/>
</dbReference>
<dbReference type="PANTHER" id="PTHR47926:SF368">
    <property type="entry name" value="TETRATRICOPEPTIDE REPEAT-LIKE SUPERFAMILY PROTEIN"/>
    <property type="match status" value="1"/>
</dbReference>
<organism evidence="5 6">
    <name type="scientific">Vitis vinifera</name>
    <name type="common">Grape</name>
    <dbReference type="NCBI Taxonomy" id="29760"/>
    <lineage>
        <taxon>Eukaryota</taxon>
        <taxon>Viridiplantae</taxon>
        <taxon>Streptophyta</taxon>
        <taxon>Embryophyta</taxon>
        <taxon>Tracheophyta</taxon>
        <taxon>Spermatophyta</taxon>
        <taxon>Magnoliopsida</taxon>
        <taxon>eudicotyledons</taxon>
        <taxon>Gunneridae</taxon>
        <taxon>Pentapetalae</taxon>
        <taxon>rosids</taxon>
        <taxon>Vitales</taxon>
        <taxon>Vitaceae</taxon>
        <taxon>Viteae</taxon>
        <taxon>Vitis</taxon>
    </lineage>
</organism>
<evidence type="ECO:0000256" key="2">
    <source>
        <dbReference type="ARBA" id="ARBA00022737"/>
    </source>
</evidence>
<feature type="repeat" description="PPR" evidence="3">
    <location>
        <begin position="61"/>
        <end position="95"/>
    </location>
</feature>
<feature type="repeat" description="PPR" evidence="3">
    <location>
        <begin position="162"/>
        <end position="196"/>
    </location>
</feature>
<dbReference type="FunFam" id="1.25.40.10:FF:000344">
    <property type="entry name" value="Pentatricopeptide repeat-containing protein"/>
    <property type="match status" value="1"/>
</dbReference>
<dbReference type="InterPro" id="IPR032867">
    <property type="entry name" value="DYW_dom"/>
</dbReference>
<keyword evidence="2" id="KW-0677">Repeat</keyword>
<feature type="domain" description="DYW" evidence="4">
    <location>
        <begin position="521"/>
        <end position="596"/>
    </location>
</feature>
<evidence type="ECO:0000256" key="3">
    <source>
        <dbReference type="PROSITE-ProRule" id="PRU00708"/>
    </source>
</evidence>
<dbReference type="AlphaFoldDB" id="A0A438F6Y6"/>
<dbReference type="Pfam" id="PF13812">
    <property type="entry name" value="PPR_3"/>
    <property type="match status" value="1"/>
</dbReference>
<gene>
    <name evidence="5" type="primary">PCMP-H1_0</name>
    <name evidence="5" type="ORF">CK203_085244</name>
</gene>